<dbReference type="AlphaFoldDB" id="A0A9D1NCW0"/>
<evidence type="ECO:0000313" key="1">
    <source>
        <dbReference type="EMBL" id="HIV00485.1"/>
    </source>
</evidence>
<dbReference type="Proteomes" id="UP000886891">
    <property type="component" value="Unassembled WGS sequence"/>
</dbReference>
<reference evidence="1" key="2">
    <citation type="journal article" date="2021" name="PeerJ">
        <title>Extensive microbial diversity within the chicken gut microbiome revealed by metagenomics and culture.</title>
        <authorList>
            <person name="Gilroy R."/>
            <person name="Ravi A."/>
            <person name="Getino M."/>
            <person name="Pursley I."/>
            <person name="Horton D.L."/>
            <person name="Alikhan N.F."/>
            <person name="Baker D."/>
            <person name="Gharbi K."/>
            <person name="Hall N."/>
            <person name="Watson M."/>
            <person name="Adriaenssens E.M."/>
            <person name="Foster-Nyarko E."/>
            <person name="Jarju S."/>
            <person name="Secka A."/>
            <person name="Antonio M."/>
            <person name="Oren A."/>
            <person name="Chaudhuri R.R."/>
            <person name="La Ragione R."/>
            <person name="Hildebrand F."/>
            <person name="Pallen M.J."/>
        </authorList>
    </citation>
    <scope>NUCLEOTIDE SEQUENCE</scope>
    <source>
        <strain evidence="1">23406</strain>
    </source>
</reference>
<gene>
    <name evidence="1" type="ORF">IAB14_05170</name>
</gene>
<dbReference type="EMBL" id="DVOH01000038">
    <property type="protein sequence ID" value="HIV00485.1"/>
    <property type="molecule type" value="Genomic_DNA"/>
</dbReference>
<comment type="caution">
    <text evidence="1">The sequence shown here is derived from an EMBL/GenBank/DDBJ whole genome shotgun (WGS) entry which is preliminary data.</text>
</comment>
<organism evidence="1 2">
    <name type="scientific">Candidatus Stercoripulliclostridium merdipullorum</name>
    <dbReference type="NCBI Taxonomy" id="2840952"/>
    <lineage>
        <taxon>Bacteria</taxon>
        <taxon>Bacillati</taxon>
        <taxon>Bacillota</taxon>
        <taxon>Clostridia</taxon>
        <taxon>Eubacteriales</taxon>
        <taxon>Candidatus Stercoripulliclostridium</taxon>
    </lineage>
</organism>
<protein>
    <submittedName>
        <fullName evidence="1">Uncharacterized protein</fullName>
    </submittedName>
</protein>
<proteinExistence type="predicted"/>
<reference evidence="1" key="1">
    <citation type="submission" date="2020-10" db="EMBL/GenBank/DDBJ databases">
        <authorList>
            <person name="Gilroy R."/>
        </authorList>
    </citation>
    <scope>NUCLEOTIDE SEQUENCE</scope>
    <source>
        <strain evidence="1">23406</strain>
    </source>
</reference>
<accession>A0A9D1NCW0</accession>
<name>A0A9D1NCW0_9FIRM</name>
<sequence>MEIRSDVFDIARRLKEIDPRYRLYYRPGKGFSLKTEGAAGELRLPFDTLDARTVEYVRKTRVERSDCLRREIEEDNRRAEAAAMKDALRSTEEQIALSVDKVKHERA</sequence>
<evidence type="ECO:0000313" key="2">
    <source>
        <dbReference type="Proteomes" id="UP000886891"/>
    </source>
</evidence>